<keyword evidence="3" id="KW-1185">Reference proteome</keyword>
<evidence type="ECO:0000313" key="3">
    <source>
        <dbReference type="Proteomes" id="UP000294444"/>
    </source>
</evidence>
<name>A0A4P7CG67_9PAST</name>
<evidence type="ECO:0008006" key="4">
    <source>
        <dbReference type="Google" id="ProtNLM"/>
    </source>
</evidence>
<protein>
    <recommendedName>
        <fullName evidence="4">PEGA domain-containing protein</fullName>
    </recommendedName>
</protein>
<evidence type="ECO:0000256" key="1">
    <source>
        <dbReference type="SAM" id="SignalP"/>
    </source>
</evidence>
<evidence type="ECO:0000313" key="2">
    <source>
        <dbReference type="EMBL" id="QBQ63946.1"/>
    </source>
</evidence>
<accession>A0A4P7CG67</accession>
<dbReference type="RefSeq" id="WP_162856777.1">
    <property type="nucleotide sequence ID" value="NZ_CP038145.1"/>
</dbReference>
<dbReference type="KEGG" id="aio:EXH44_06720"/>
<dbReference type="AlphaFoldDB" id="A0A4P7CG67"/>
<feature type="chain" id="PRO_5020384152" description="PEGA domain-containing protein" evidence="1">
    <location>
        <begin position="22"/>
        <end position="170"/>
    </location>
</feature>
<gene>
    <name evidence="2" type="ORF">EXH44_06720</name>
</gene>
<dbReference type="EMBL" id="CP038145">
    <property type="protein sequence ID" value="QBQ63946.1"/>
    <property type="molecule type" value="Genomic_DNA"/>
</dbReference>
<proteinExistence type="predicted"/>
<dbReference type="PROSITE" id="PS51257">
    <property type="entry name" value="PROKAR_LIPOPROTEIN"/>
    <property type="match status" value="1"/>
</dbReference>
<dbReference type="Proteomes" id="UP000294444">
    <property type="component" value="Chromosome"/>
</dbReference>
<keyword evidence="1" id="KW-0732">Signal</keyword>
<sequence length="170" mass="18348">MKAFAKLAIFVLATTMMTGCATIVSDSKYPVEIQSSPEGSTFTIKDRDGKVVSTGTTPKTVILEAGAGYFKKAIYDIIFEKKGYAPKTVTLTADIDGWYWGNFAFGGPLGLLIIDPINGSMYKLPPQVEGELIPTSSPSAPKGKTKKRKLTVISIEHLDEKQKASLIALN</sequence>
<organism evidence="2 3">
    <name type="scientific">Actinobacillus indolicus</name>
    <dbReference type="NCBI Taxonomy" id="51049"/>
    <lineage>
        <taxon>Bacteria</taxon>
        <taxon>Pseudomonadati</taxon>
        <taxon>Pseudomonadota</taxon>
        <taxon>Gammaproteobacteria</taxon>
        <taxon>Pasteurellales</taxon>
        <taxon>Pasteurellaceae</taxon>
        <taxon>Actinobacillus</taxon>
    </lineage>
</organism>
<reference evidence="2 3" key="1">
    <citation type="submission" date="2019-03" db="EMBL/GenBank/DDBJ databases">
        <authorList>
            <person name="Che Y."/>
            <person name="Zhou L."/>
        </authorList>
    </citation>
    <scope>NUCLEOTIDE SEQUENCE [LARGE SCALE GENOMIC DNA]</scope>
    <source>
        <strain evidence="2 3">AIFJ1607</strain>
    </source>
</reference>
<feature type="signal peptide" evidence="1">
    <location>
        <begin position="1"/>
        <end position="21"/>
    </location>
</feature>